<dbReference type="Gene3D" id="3.40.50.2300">
    <property type="match status" value="1"/>
</dbReference>
<dbReference type="Gene3D" id="2.40.50.1020">
    <property type="entry name" value="LytTr DNA-binding domain"/>
    <property type="match status" value="1"/>
</dbReference>
<dbReference type="EMBL" id="AAXU02000001">
    <property type="protein sequence ID" value="EAZ82994.1"/>
    <property type="molecule type" value="Genomic_DNA"/>
</dbReference>
<organism evidence="4 5">
    <name type="scientific">Algoriphagus machipongonensis</name>
    <dbReference type="NCBI Taxonomy" id="388413"/>
    <lineage>
        <taxon>Bacteria</taxon>
        <taxon>Pseudomonadati</taxon>
        <taxon>Bacteroidota</taxon>
        <taxon>Cytophagia</taxon>
        <taxon>Cytophagales</taxon>
        <taxon>Cyclobacteriaceae</taxon>
        <taxon>Algoriphagus</taxon>
    </lineage>
</organism>
<evidence type="ECO:0000313" key="4">
    <source>
        <dbReference type="EMBL" id="EAZ82994.1"/>
    </source>
</evidence>
<evidence type="ECO:0000259" key="3">
    <source>
        <dbReference type="PROSITE" id="PS50930"/>
    </source>
</evidence>
<sequence>MIKAIAIDDEKMALEVIKAHASKVPFLHLDEVFLDAIQALEYVKEQSVDLIFLDINMPDISGIDFAGLLPKETMVVFTTAYSDFAVKGFELDALDYLLKPFNLSRFIKACQKAQEWMELQPEREPESTFIKTGEGQVRLHFGELLFCEASGNYVTFQSEEEKVLSRMTLAEVENLLPSYFIRTHRSFLVNSKKVDKVEKHLLHLQQKTVPVSLSYMDQVMEFFQV</sequence>
<dbReference type="AlphaFoldDB" id="A3HT26"/>
<dbReference type="InterPro" id="IPR001789">
    <property type="entry name" value="Sig_transdc_resp-reg_receiver"/>
</dbReference>
<dbReference type="STRING" id="388413.ALPR1_12275"/>
<dbReference type="Proteomes" id="UP000003919">
    <property type="component" value="Chromosome"/>
</dbReference>
<dbReference type="OrthoDB" id="1646880at2"/>
<dbReference type="PANTHER" id="PTHR37299">
    <property type="entry name" value="TRANSCRIPTIONAL REGULATOR-RELATED"/>
    <property type="match status" value="1"/>
</dbReference>
<keyword evidence="1" id="KW-0597">Phosphoprotein</keyword>
<dbReference type="EMBL" id="CM001023">
    <property type="protein sequence ID" value="EAZ82994.1"/>
    <property type="molecule type" value="Genomic_DNA"/>
</dbReference>
<dbReference type="GO" id="GO:0000156">
    <property type="term" value="F:phosphorelay response regulator activity"/>
    <property type="evidence" value="ECO:0007669"/>
    <property type="project" value="InterPro"/>
</dbReference>
<evidence type="ECO:0000256" key="1">
    <source>
        <dbReference type="PROSITE-ProRule" id="PRU00169"/>
    </source>
</evidence>
<dbReference type="SUPFAM" id="SSF52172">
    <property type="entry name" value="CheY-like"/>
    <property type="match status" value="1"/>
</dbReference>
<protein>
    <submittedName>
        <fullName evidence="4">Two-component system response regulator</fullName>
    </submittedName>
</protein>
<dbReference type="PROSITE" id="PS50930">
    <property type="entry name" value="HTH_LYTTR"/>
    <property type="match status" value="1"/>
</dbReference>
<evidence type="ECO:0000259" key="2">
    <source>
        <dbReference type="PROSITE" id="PS50110"/>
    </source>
</evidence>
<keyword evidence="5" id="KW-1185">Reference proteome</keyword>
<accession>A3HT26</accession>
<feature type="domain" description="HTH LytTR-type" evidence="3">
    <location>
        <begin position="130"/>
        <end position="225"/>
    </location>
</feature>
<proteinExistence type="predicted"/>
<gene>
    <name evidence="4" type="ORF">ALPR1_12275</name>
</gene>
<reference evidence="4 5" key="1">
    <citation type="journal article" date="2011" name="J. Bacteriol.">
        <title>Complete genome sequence of Algoriphagus sp. PR1, bacterial prey of a colony-forming choanoflagellate.</title>
        <authorList>
            <person name="Alegado R.A."/>
            <person name="Ferriera S."/>
            <person name="Nusbaum C."/>
            <person name="Young S.K."/>
            <person name="Zeng Q."/>
            <person name="Imamovic A."/>
            <person name="Fairclough S.R."/>
            <person name="King N."/>
        </authorList>
    </citation>
    <scope>NUCLEOTIDE SEQUENCE [LARGE SCALE GENOMIC DNA]</scope>
    <source>
        <strain evidence="4 5">PR1</strain>
    </source>
</reference>
<dbReference type="RefSeq" id="WP_008200906.1">
    <property type="nucleotide sequence ID" value="NZ_CM001023.1"/>
</dbReference>
<dbReference type="InterPro" id="IPR007492">
    <property type="entry name" value="LytTR_DNA-bd_dom"/>
</dbReference>
<dbReference type="SMART" id="SM00448">
    <property type="entry name" value="REC"/>
    <property type="match status" value="1"/>
</dbReference>
<dbReference type="PROSITE" id="PS50110">
    <property type="entry name" value="RESPONSE_REGULATORY"/>
    <property type="match status" value="1"/>
</dbReference>
<dbReference type="SMART" id="SM00850">
    <property type="entry name" value="LytTR"/>
    <property type="match status" value="1"/>
</dbReference>
<dbReference type="Pfam" id="PF00072">
    <property type="entry name" value="Response_reg"/>
    <property type="match status" value="1"/>
</dbReference>
<dbReference type="HOGENOM" id="CLU_000445_14_1_10"/>
<feature type="modified residue" description="4-aspartylphosphate" evidence="1">
    <location>
        <position position="54"/>
    </location>
</feature>
<dbReference type="InterPro" id="IPR046947">
    <property type="entry name" value="LytR-like"/>
</dbReference>
<dbReference type="Pfam" id="PF04397">
    <property type="entry name" value="LytTR"/>
    <property type="match status" value="1"/>
</dbReference>
<evidence type="ECO:0000313" key="5">
    <source>
        <dbReference type="Proteomes" id="UP000003919"/>
    </source>
</evidence>
<comment type="caution">
    <text evidence="4">The sequence shown here is derived from an EMBL/GenBank/DDBJ whole genome shotgun (WGS) entry which is preliminary data.</text>
</comment>
<dbReference type="eggNOG" id="COG3279">
    <property type="taxonomic scope" value="Bacteria"/>
</dbReference>
<dbReference type="InterPro" id="IPR011006">
    <property type="entry name" value="CheY-like_superfamily"/>
</dbReference>
<dbReference type="GO" id="GO:0003677">
    <property type="term" value="F:DNA binding"/>
    <property type="evidence" value="ECO:0007669"/>
    <property type="project" value="InterPro"/>
</dbReference>
<name>A3HT26_9BACT</name>
<feature type="domain" description="Response regulatory" evidence="2">
    <location>
        <begin position="3"/>
        <end position="114"/>
    </location>
</feature>
<dbReference type="PANTHER" id="PTHR37299:SF1">
    <property type="entry name" value="STAGE 0 SPORULATION PROTEIN A HOMOLOG"/>
    <property type="match status" value="1"/>
</dbReference>